<keyword evidence="3" id="KW-1185">Reference proteome</keyword>
<dbReference type="GO" id="GO:0016787">
    <property type="term" value="F:hydrolase activity"/>
    <property type="evidence" value="ECO:0007669"/>
    <property type="project" value="UniProtKB-KW"/>
</dbReference>
<protein>
    <submittedName>
        <fullName evidence="2">Alpha/beta hydrolase</fullName>
    </submittedName>
</protein>
<name>A0ABN3XYL1_9ENTE</name>
<proteinExistence type="predicted"/>
<evidence type="ECO:0000259" key="1">
    <source>
        <dbReference type="Pfam" id="PF12146"/>
    </source>
</evidence>
<evidence type="ECO:0000313" key="2">
    <source>
        <dbReference type="EMBL" id="GAA3008808.1"/>
    </source>
</evidence>
<keyword evidence="2" id="KW-0378">Hydrolase</keyword>
<evidence type="ECO:0000313" key="3">
    <source>
        <dbReference type="Proteomes" id="UP001501577"/>
    </source>
</evidence>
<dbReference type="SUPFAM" id="SSF53474">
    <property type="entry name" value="alpha/beta-Hydrolases"/>
    <property type="match status" value="1"/>
</dbReference>
<reference evidence="2 3" key="1">
    <citation type="journal article" date="2019" name="Int. J. Syst. Evol. Microbiol.">
        <title>The Global Catalogue of Microorganisms (GCM) 10K type strain sequencing project: providing services to taxonomists for standard genome sequencing and annotation.</title>
        <authorList>
            <consortium name="The Broad Institute Genomics Platform"/>
            <consortium name="The Broad Institute Genome Sequencing Center for Infectious Disease"/>
            <person name="Wu L."/>
            <person name="Ma J."/>
        </authorList>
    </citation>
    <scope>NUCLEOTIDE SEQUENCE [LARGE SCALE GENOMIC DNA]</scope>
    <source>
        <strain evidence="2 3">JCM 8736</strain>
    </source>
</reference>
<dbReference type="PANTHER" id="PTHR43358:SF4">
    <property type="entry name" value="ALPHA_BETA HYDROLASE FOLD-1 DOMAIN-CONTAINING PROTEIN"/>
    <property type="match status" value="1"/>
</dbReference>
<accession>A0ABN3XYL1</accession>
<feature type="domain" description="Serine aminopeptidase S33" evidence="1">
    <location>
        <begin position="90"/>
        <end position="185"/>
    </location>
</feature>
<organism evidence="2 3">
    <name type="scientific">Tetragenococcus solitarius</name>
    <dbReference type="NCBI Taxonomy" id="71453"/>
    <lineage>
        <taxon>Bacteria</taxon>
        <taxon>Bacillati</taxon>
        <taxon>Bacillota</taxon>
        <taxon>Bacilli</taxon>
        <taxon>Lactobacillales</taxon>
        <taxon>Enterococcaceae</taxon>
        <taxon>Tetragenococcus</taxon>
    </lineage>
</organism>
<dbReference type="Pfam" id="PF12146">
    <property type="entry name" value="Hydrolase_4"/>
    <property type="match status" value="1"/>
</dbReference>
<dbReference type="EMBL" id="BAAAXQ010000005">
    <property type="protein sequence ID" value="GAA3008808.1"/>
    <property type="molecule type" value="Genomic_DNA"/>
</dbReference>
<dbReference type="InterPro" id="IPR029058">
    <property type="entry name" value="AB_hydrolase_fold"/>
</dbReference>
<gene>
    <name evidence="2" type="ORF">GCM10019998_01200</name>
</gene>
<dbReference type="RefSeq" id="WP_068706935.1">
    <property type="nucleotide sequence ID" value="NZ_BAAAXQ010000005.1"/>
</dbReference>
<comment type="caution">
    <text evidence="2">The sequence shown here is derived from an EMBL/GenBank/DDBJ whole genome shotgun (WGS) entry which is preliminary data.</text>
</comment>
<dbReference type="InterPro" id="IPR022742">
    <property type="entry name" value="Hydrolase_4"/>
</dbReference>
<dbReference type="Gene3D" id="3.40.50.1820">
    <property type="entry name" value="alpha/beta hydrolase"/>
    <property type="match status" value="1"/>
</dbReference>
<dbReference type="PANTHER" id="PTHR43358">
    <property type="entry name" value="ALPHA/BETA-HYDROLASE"/>
    <property type="match status" value="1"/>
</dbReference>
<dbReference type="InterPro" id="IPR052920">
    <property type="entry name" value="DNA-binding_regulatory"/>
</dbReference>
<dbReference type="Proteomes" id="UP001501577">
    <property type="component" value="Unassembled WGS sequence"/>
</dbReference>
<sequence>MKFFKWFSIIFVVLLAGGLIYAGNYFYEYAVVPSEKDFLSSDAKPKTKEEKANERWYTDENHRENWSLHSHDGLKLSANFLPAEKQKGKTAILAHGYMDTAETMADYAKMYHDMGYNVLVPDARGHGKSEGDYIGFGWHERKDYLQWIDQVLEKQGRDEQITLYGVSMGGATVMMVSGEKLPKNVVSIIEDCGYASVNEELTYQLKELFDLPAFPMIPITSLVTKVRAGYFFGEADATKQLAENTRPMFFIHGKEDKFVPFAMLDEVYQATNAPKEKWAVDNAAHADSYKQNPELYKEKIQDFLTKYDR</sequence>